<keyword evidence="1" id="KW-0472">Membrane</keyword>
<dbReference type="Pfam" id="PF24709">
    <property type="entry name" value="DUF7670"/>
    <property type="match status" value="1"/>
</dbReference>
<name>A0A1F4U7W5_UNCSA</name>
<dbReference type="AlphaFoldDB" id="A0A1F4U7W5"/>
<evidence type="ECO:0000256" key="1">
    <source>
        <dbReference type="SAM" id="Phobius"/>
    </source>
</evidence>
<dbReference type="Proteomes" id="UP000179242">
    <property type="component" value="Unassembled WGS sequence"/>
</dbReference>
<proteinExistence type="predicted"/>
<feature type="transmembrane region" description="Helical" evidence="1">
    <location>
        <begin position="73"/>
        <end position="91"/>
    </location>
</feature>
<reference evidence="3 4" key="1">
    <citation type="journal article" date="2016" name="Nat. Commun.">
        <title>Thousands of microbial genomes shed light on interconnected biogeochemical processes in an aquifer system.</title>
        <authorList>
            <person name="Anantharaman K."/>
            <person name="Brown C.T."/>
            <person name="Hug L.A."/>
            <person name="Sharon I."/>
            <person name="Castelle C.J."/>
            <person name="Probst A.J."/>
            <person name="Thomas B.C."/>
            <person name="Singh A."/>
            <person name="Wilkins M.J."/>
            <person name="Karaoz U."/>
            <person name="Brodie E.L."/>
            <person name="Williams K.H."/>
            <person name="Hubbard S.S."/>
            <person name="Banfield J.F."/>
        </authorList>
    </citation>
    <scope>NUCLEOTIDE SEQUENCE [LARGE SCALE GENOMIC DNA]</scope>
</reference>
<dbReference type="EMBL" id="MEUJ01000002">
    <property type="protein sequence ID" value="OGC41044.1"/>
    <property type="molecule type" value="Genomic_DNA"/>
</dbReference>
<keyword evidence="1" id="KW-0812">Transmembrane</keyword>
<evidence type="ECO:0000313" key="3">
    <source>
        <dbReference type="EMBL" id="OGC41044.1"/>
    </source>
</evidence>
<feature type="transmembrane region" description="Helical" evidence="1">
    <location>
        <begin position="33"/>
        <end position="66"/>
    </location>
</feature>
<feature type="domain" description="DUF7670" evidence="2">
    <location>
        <begin position="8"/>
        <end position="99"/>
    </location>
</feature>
<evidence type="ECO:0000313" key="4">
    <source>
        <dbReference type="Proteomes" id="UP000179242"/>
    </source>
</evidence>
<protein>
    <recommendedName>
        <fullName evidence="2">DUF7670 domain-containing protein</fullName>
    </recommendedName>
</protein>
<gene>
    <name evidence="3" type="ORF">A2438_02020</name>
</gene>
<organism evidence="3 4">
    <name type="scientific">candidate division WOR-1 bacterium RIFOXYC2_FULL_46_14</name>
    <dbReference type="NCBI Taxonomy" id="1802587"/>
    <lineage>
        <taxon>Bacteria</taxon>
        <taxon>Bacillati</taxon>
        <taxon>Saganbacteria</taxon>
    </lineage>
</organism>
<dbReference type="InterPro" id="IPR056087">
    <property type="entry name" value="DUF7670"/>
</dbReference>
<sequence length="99" mass="11256">MAIRRISIAFLAGWGLFIFFSHGFSAISIFEWIFWLVLLAITFTAWKLEFLGGSLFLFLGLFYLLIGIGKAPLFVFLVVPLPLLILGSLFIRDAVRKKK</sequence>
<comment type="caution">
    <text evidence="3">The sequence shown here is derived from an EMBL/GenBank/DDBJ whole genome shotgun (WGS) entry which is preliminary data.</text>
</comment>
<keyword evidence="1" id="KW-1133">Transmembrane helix</keyword>
<accession>A0A1F4U7W5</accession>
<evidence type="ECO:0000259" key="2">
    <source>
        <dbReference type="Pfam" id="PF24709"/>
    </source>
</evidence>